<dbReference type="EMBL" id="KE124892">
    <property type="protein sequence ID" value="EPB75664.1"/>
    <property type="molecule type" value="Genomic_DNA"/>
</dbReference>
<organism evidence="1 2">
    <name type="scientific">Ancylostoma ceylanicum</name>
    <dbReference type="NCBI Taxonomy" id="53326"/>
    <lineage>
        <taxon>Eukaryota</taxon>
        <taxon>Metazoa</taxon>
        <taxon>Ecdysozoa</taxon>
        <taxon>Nematoda</taxon>
        <taxon>Chromadorea</taxon>
        <taxon>Rhabditida</taxon>
        <taxon>Rhabditina</taxon>
        <taxon>Rhabditomorpha</taxon>
        <taxon>Strongyloidea</taxon>
        <taxon>Ancylostomatidae</taxon>
        <taxon>Ancylostomatinae</taxon>
        <taxon>Ancylostoma</taxon>
    </lineage>
</organism>
<dbReference type="InterPro" id="IPR001888">
    <property type="entry name" value="Transposase_1"/>
</dbReference>
<dbReference type="Pfam" id="PF01359">
    <property type="entry name" value="Transposase_1"/>
    <property type="match status" value="1"/>
</dbReference>
<dbReference type="Proteomes" id="UP000054495">
    <property type="component" value="Unassembled WGS sequence"/>
</dbReference>
<keyword evidence="2" id="KW-1185">Reference proteome</keyword>
<sequence length="186" mass="21647">MLYWQLLPSGHTVSAKVYPYQVQELADALCLKRKKIDSVVLRHDNPRPHVAKLTRQKIAGLGWEVLPNSAYSPDLAPSDYPLFRALELHLQEEKFDNQTQLGKEISSFFYLQLPQFWTSRIESLVKRWAYVLDHDDYDSKYTMGRRKLQPNTTVKTQLPSLEFISVNWTQPMAIDYSMMPVNDIVS</sequence>
<protein>
    <recommendedName>
        <fullName evidence="3">Transposase</fullName>
    </recommendedName>
</protein>
<dbReference type="GO" id="GO:0003676">
    <property type="term" value="F:nucleic acid binding"/>
    <property type="evidence" value="ECO:0007669"/>
    <property type="project" value="InterPro"/>
</dbReference>
<dbReference type="InterPro" id="IPR052709">
    <property type="entry name" value="Transposase-MT_Hybrid"/>
</dbReference>
<evidence type="ECO:0000313" key="1">
    <source>
        <dbReference type="EMBL" id="EPB75664.1"/>
    </source>
</evidence>
<dbReference type="Gene3D" id="3.30.420.10">
    <property type="entry name" value="Ribonuclease H-like superfamily/Ribonuclease H"/>
    <property type="match status" value="1"/>
</dbReference>
<reference evidence="1 2" key="1">
    <citation type="submission" date="2013-05" db="EMBL/GenBank/DDBJ databases">
        <title>Draft genome of the parasitic nematode Anyclostoma ceylanicum.</title>
        <authorList>
            <person name="Mitreva M."/>
        </authorList>
    </citation>
    <scope>NUCLEOTIDE SEQUENCE [LARGE SCALE GENOMIC DNA]</scope>
</reference>
<proteinExistence type="predicted"/>
<accession>A0A0D6LUX1</accession>
<evidence type="ECO:0008006" key="3">
    <source>
        <dbReference type="Google" id="ProtNLM"/>
    </source>
</evidence>
<dbReference type="InterPro" id="IPR036397">
    <property type="entry name" value="RNaseH_sf"/>
</dbReference>
<name>A0A0D6LUX1_9BILA</name>
<gene>
    <name evidence="1" type="ORF">ANCCEY_05255</name>
</gene>
<dbReference type="PANTHER" id="PTHR46060">
    <property type="entry name" value="MARINER MOS1 TRANSPOSASE-LIKE PROTEIN"/>
    <property type="match status" value="1"/>
</dbReference>
<dbReference type="AlphaFoldDB" id="A0A0D6LUX1"/>
<dbReference type="PANTHER" id="PTHR46060:SF1">
    <property type="entry name" value="MARINER MOS1 TRANSPOSASE-LIKE PROTEIN"/>
    <property type="match status" value="1"/>
</dbReference>
<evidence type="ECO:0000313" key="2">
    <source>
        <dbReference type="Proteomes" id="UP000054495"/>
    </source>
</evidence>